<dbReference type="NCBIfam" id="TIGR00563">
    <property type="entry name" value="rsmB"/>
    <property type="match status" value="1"/>
</dbReference>
<dbReference type="SUPFAM" id="SSF48013">
    <property type="entry name" value="NusB-like"/>
    <property type="match status" value="1"/>
</dbReference>
<feature type="binding site" evidence="14">
    <location>
        <begin position="259"/>
        <end position="265"/>
    </location>
    <ligand>
        <name>S-adenosyl-L-methionine</name>
        <dbReference type="ChEBI" id="CHEBI:59789"/>
    </ligand>
</feature>
<dbReference type="InterPro" id="IPR029063">
    <property type="entry name" value="SAM-dependent_MTases_sf"/>
</dbReference>
<evidence type="ECO:0000256" key="11">
    <source>
        <dbReference type="ARBA" id="ARBA00030399"/>
    </source>
</evidence>
<dbReference type="InterPro" id="IPR035926">
    <property type="entry name" value="NusB-like_sf"/>
</dbReference>
<dbReference type="FunFam" id="3.40.50.150:FF:000257">
    <property type="entry name" value="16S rRNA methyltransferase"/>
    <property type="match status" value="1"/>
</dbReference>
<dbReference type="EC" id="2.1.1.176" evidence="4"/>
<dbReference type="InterPro" id="IPR049560">
    <property type="entry name" value="MeTrfase_RsmB-F_NOP2_cat"/>
</dbReference>
<dbReference type="InterPro" id="IPR023267">
    <property type="entry name" value="RCMT"/>
</dbReference>
<protein>
    <recommendedName>
        <fullName evidence="4">16S rRNA (cytosine(967)-C(5))-methyltransferase</fullName>
        <ecNumber evidence="4">2.1.1.176</ecNumber>
    </recommendedName>
    <alternativeName>
        <fullName evidence="11">16S rRNA m5C967 methyltransferase</fullName>
    </alternativeName>
    <alternativeName>
        <fullName evidence="12">rRNA (cytosine-C(5)-)-methyltransferase RsmB</fullName>
    </alternativeName>
</protein>
<keyword evidence="17" id="KW-1185">Reference proteome</keyword>
<dbReference type="CDD" id="cd02440">
    <property type="entry name" value="AdoMet_MTases"/>
    <property type="match status" value="1"/>
</dbReference>
<keyword evidence="6" id="KW-0698">rRNA processing</keyword>
<keyword evidence="9 14" id="KW-0949">S-adenosyl-L-methionine</keyword>
<dbReference type="PRINTS" id="PR02008">
    <property type="entry name" value="RCMTFAMILY"/>
</dbReference>
<evidence type="ECO:0000256" key="8">
    <source>
        <dbReference type="ARBA" id="ARBA00022679"/>
    </source>
</evidence>
<dbReference type="InterPro" id="IPR054728">
    <property type="entry name" value="RsmB-like_ferredoxin"/>
</dbReference>
<dbReference type="RefSeq" id="WP_041088966.1">
    <property type="nucleotide sequence ID" value="NZ_JXRP01000018.1"/>
</dbReference>
<evidence type="ECO:0000256" key="1">
    <source>
        <dbReference type="ARBA" id="ARBA00002724"/>
    </source>
</evidence>
<dbReference type="OrthoDB" id="9810297at2"/>
<dbReference type="FunFam" id="1.10.940.10:FF:000006">
    <property type="entry name" value="16S rRNA (Cytosine(967)-C(5))-methyltransferase RsmB"/>
    <property type="match status" value="1"/>
</dbReference>
<proteinExistence type="inferred from homology"/>
<evidence type="ECO:0000256" key="7">
    <source>
        <dbReference type="ARBA" id="ARBA00022603"/>
    </source>
</evidence>
<dbReference type="AlphaFoldDB" id="A0A0C2V7A4"/>
<dbReference type="InterPro" id="IPR018314">
    <property type="entry name" value="RsmB/NOL1/NOP2-like_CS"/>
</dbReference>
<dbReference type="GO" id="GO:0005737">
    <property type="term" value="C:cytoplasm"/>
    <property type="evidence" value="ECO:0007669"/>
    <property type="project" value="UniProtKB-SubCell"/>
</dbReference>
<keyword evidence="7 14" id="KW-0489">Methyltransferase</keyword>
<comment type="caution">
    <text evidence="16">The sequence shown here is derived from an EMBL/GenBank/DDBJ whole genome shotgun (WGS) entry which is preliminary data.</text>
</comment>
<dbReference type="GO" id="GO:0008649">
    <property type="term" value="F:rRNA methyltransferase activity"/>
    <property type="evidence" value="ECO:0007669"/>
    <property type="project" value="InterPro"/>
</dbReference>
<evidence type="ECO:0000313" key="17">
    <source>
        <dbReference type="Proteomes" id="UP000031938"/>
    </source>
</evidence>
<dbReference type="GO" id="GO:0003723">
    <property type="term" value="F:RNA binding"/>
    <property type="evidence" value="ECO:0007669"/>
    <property type="project" value="UniProtKB-UniRule"/>
</dbReference>
<keyword evidence="5" id="KW-0963">Cytoplasm</keyword>
<dbReference type="EMBL" id="JXRP01000018">
    <property type="protein sequence ID" value="KIL44837.1"/>
    <property type="molecule type" value="Genomic_DNA"/>
</dbReference>
<dbReference type="Pfam" id="PF01029">
    <property type="entry name" value="NusB"/>
    <property type="match status" value="1"/>
</dbReference>
<evidence type="ECO:0000313" key="16">
    <source>
        <dbReference type="EMBL" id="KIL44837.1"/>
    </source>
</evidence>
<dbReference type="Proteomes" id="UP000031938">
    <property type="component" value="Unassembled WGS sequence"/>
</dbReference>
<comment type="function">
    <text evidence="1">Specifically methylates the cytosine at position 967 (m5C967) of 16S rRNA.</text>
</comment>
<dbReference type="Gene3D" id="3.30.70.1170">
    <property type="entry name" value="Sun protein, domain 3"/>
    <property type="match status" value="1"/>
</dbReference>
<evidence type="ECO:0000256" key="10">
    <source>
        <dbReference type="ARBA" id="ARBA00022884"/>
    </source>
</evidence>
<dbReference type="InterPro" id="IPR001678">
    <property type="entry name" value="MeTrfase_RsmB-F_NOP2_dom"/>
</dbReference>
<evidence type="ECO:0000256" key="4">
    <source>
        <dbReference type="ARBA" id="ARBA00012140"/>
    </source>
</evidence>
<dbReference type="PATRIC" id="fig|889306.3.peg.2393"/>
<feature type="domain" description="SAM-dependent MTase RsmB/NOP-type" evidence="15">
    <location>
        <begin position="170"/>
        <end position="444"/>
    </location>
</feature>
<evidence type="ECO:0000256" key="14">
    <source>
        <dbReference type="PROSITE-ProRule" id="PRU01023"/>
    </source>
</evidence>
<dbReference type="SUPFAM" id="SSF53335">
    <property type="entry name" value="S-adenosyl-L-methionine-dependent methyltransferases"/>
    <property type="match status" value="1"/>
</dbReference>
<feature type="binding site" evidence="14">
    <location>
        <position position="329"/>
    </location>
    <ligand>
        <name>S-adenosyl-L-methionine</name>
        <dbReference type="ChEBI" id="CHEBI:59789"/>
    </ligand>
</feature>
<keyword evidence="10 14" id="KW-0694">RNA-binding</keyword>
<dbReference type="PROSITE" id="PS01153">
    <property type="entry name" value="NOL1_NOP2_SUN"/>
    <property type="match status" value="1"/>
</dbReference>
<dbReference type="PANTHER" id="PTHR22807:SF53">
    <property type="entry name" value="RIBOSOMAL RNA SMALL SUBUNIT METHYLTRANSFERASE B-RELATED"/>
    <property type="match status" value="1"/>
</dbReference>
<comment type="catalytic activity">
    <reaction evidence="13">
        <text>cytidine(967) in 16S rRNA + S-adenosyl-L-methionine = 5-methylcytidine(967) in 16S rRNA + S-adenosyl-L-homocysteine + H(+)</text>
        <dbReference type="Rhea" id="RHEA:42748"/>
        <dbReference type="Rhea" id="RHEA-COMP:10219"/>
        <dbReference type="Rhea" id="RHEA-COMP:10220"/>
        <dbReference type="ChEBI" id="CHEBI:15378"/>
        <dbReference type="ChEBI" id="CHEBI:57856"/>
        <dbReference type="ChEBI" id="CHEBI:59789"/>
        <dbReference type="ChEBI" id="CHEBI:74483"/>
        <dbReference type="ChEBI" id="CHEBI:82748"/>
        <dbReference type="EC" id="2.1.1.176"/>
    </reaction>
</comment>
<feature type="active site" description="Nucleophile" evidence="14">
    <location>
        <position position="382"/>
    </location>
</feature>
<accession>A0A0C2V7A4</accession>
<dbReference type="NCBIfam" id="NF011494">
    <property type="entry name" value="PRK14902.1"/>
    <property type="match status" value="1"/>
</dbReference>
<dbReference type="Gene3D" id="3.40.50.150">
    <property type="entry name" value="Vaccinia Virus protein VP39"/>
    <property type="match status" value="1"/>
</dbReference>
<feature type="binding site" evidence="14">
    <location>
        <position position="310"/>
    </location>
    <ligand>
        <name>S-adenosyl-L-methionine</name>
        <dbReference type="ChEBI" id="CHEBI:59789"/>
    </ligand>
</feature>
<dbReference type="InterPro" id="IPR004573">
    <property type="entry name" value="rRNA_ssu_MeTfrase_B"/>
</dbReference>
<organism evidence="16 17">
    <name type="scientific">Jeotgalibacillus soli</name>
    <dbReference type="NCBI Taxonomy" id="889306"/>
    <lineage>
        <taxon>Bacteria</taxon>
        <taxon>Bacillati</taxon>
        <taxon>Bacillota</taxon>
        <taxon>Bacilli</taxon>
        <taxon>Bacillales</taxon>
        <taxon>Caryophanaceae</taxon>
        <taxon>Jeotgalibacillus</taxon>
    </lineage>
</organism>
<evidence type="ECO:0000256" key="9">
    <source>
        <dbReference type="ARBA" id="ARBA00022691"/>
    </source>
</evidence>
<dbReference type="PANTHER" id="PTHR22807">
    <property type="entry name" value="NOP2 YEAST -RELATED NOL1/NOP2/FMU SUN DOMAIN-CONTAINING"/>
    <property type="match status" value="1"/>
</dbReference>
<evidence type="ECO:0000256" key="12">
    <source>
        <dbReference type="ARBA" id="ARBA00031088"/>
    </source>
</evidence>
<dbReference type="PROSITE" id="PS51686">
    <property type="entry name" value="SAM_MT_RSMB_NOP"/>
    <property type="match status" value="1"/>
</dbReference>
<evidence type="ECO:0000256" key="3">
    <source>
        <dbReference type="ARBA" id="ARBA00007494"/>
    </source>
</evidence>
<dbReference type="Gene3D" id="1.10.940.10">
    <property type="entry name" value="NusB-like"/>
    <property type="match status" value="1"/>
</dbReference>
<dbReference type="STRING" id="889306.KP78_23810"/>
<dbReference type="Pfam" id="PF01189">
    <property type="entry name" value="Methyltr_RsmB-F"/>
    <property type="match status" value="1"/>
</dbReference>
<evidence type="ECO:0000259" key="15">
    <source>
        <dbReference type="PROSITE" id="PS51686"/>
    </source>
</evidence>
<evidence type="ECO:0000256" key="2">
    <source>
        <dbReference type="ARBA" id="ARBA00004496"/>
    </source>
</evidence>
<dbReference type="FunFam" id="3.30.70.1170:FF:000003">
    <property type="entry name" value="16S rRNA (Cytosine(967)-C(5))-methyltransferase RsmB"/>
    <property type="match status" value="1"/>
</dbReference>
<evidence type="ECO:0000256" key="5">
    <source>
        <dbReference type="ARBA" id="ARBA00022490"/>
    </source>
</evidence>
<gene>
    <name evidence="16" type="ORF">KP78_23810</name>
</gene>
<keyword evidence="8 14" id="KW-0808">Transferase</keyword>
<dbReference type="InterPro" id="IPR006027">
    <property type="entry name" value="NusB_RsmB_TIM44"/>
</dbReference>
<name>A0A0C2V7A4_9BACL</name>
<evidence type="ECO:0000256" key="6">
    <source>
        <dbReference type="ARBA" id="ARBA00022552"/>
    </source>
</evidence>
<sequence length="445" mass="49968">MTKPSYSVREAALHILDQIDKNQSYSNLLLNHAIRQFEIKGPDIGLLTELTYGTIQRKLTLDFYLTPFIKKKVEGWVRNLLRMSLYQMLYLDRVPERAAIHEAVEIAKKKGHKGISGLVNGVLRSIQRQGVPSLDTINDPIERLSIETSHPLWLVARWSEQFGLTKTREMCETNLLPPVQTARVNRTQSSKDEVLRLLAEEGVEAEESRIIPEGIQIKRGNIAHTEAFRSGFLTIQDESSMLVAYALDPRPGESVLDMCAAPGGKTTHIAERMNNEGKVLALDLHPHKIKLIQENASRLELTNIEGHALDARKVQERFEPASFDRVLVDAPCSGLGVLRRKPDIKYAKNERDLESLQSIQLSLLSSAVEMLKPGGTLVYSTCTVDKKENHQTVTQFLVKQPQMKLATAESLPEAIQPLVQEQVLQVFPQDFGGDGFFIACFKKGE</sequence>
<comment type="subcellular location">
    <subcellularLocation>
        <location evidence="2">Cytoplasm</location>
    </subcellularLocation>
</comment>
<reference evidence="16 17" key="1">
    <citation type="submission" date="2015-01" db="EMBL/GenBank/DDBJ databases">
        <title>Genome sequencing of Jeotgalibacillus soli.</title>
        <authorList>
            <person name="Goh K.M."/>
            <person name="Chan K.-G."/>
            <person name="Yaakop A.S."/>
            <person name="Ee R."/>
            <person name="Gan H.M."/>
            <person name="Chan C.S."/>
        </authorList>
    </citation>
    <scope>NUCLEOTIDE SEQUENCE [LARGE SCALE GENOMIC DNA]</scope>
    <source>
        <strain evidence="16 17">P9</strain>
    </source>
</reference>
<comment type="similarity">
    <text evidence="3 14">Belongs to the class I-like SAM-binding methyltransferase superfamily. RsmB/NOP family.</text>
</comment>
<dbReference type="GO" id="GO:0006355">
    <property type="term" value="P:regulation of DNA-templated transcription"/>
    <property type="evidence" value="ECO:0007669"/>
    <property type="project" value="InterPro"/>
</dbReference>
<evidence type="ECO:0000256" key="13">
    <source>
        <dbReference type="ARBA" id="ARBA00047283"/>
    </source>
</evidence>
<dbReference type="Pfam" id="PF22458">
    <property type="entry name" value="RsmF-B_ferredox"/>
    <property type="match status" value="1"/>
</dbReference>
<feature type="binding site" evidence="14">
    <location>
        <position position="283"/>
    </location>
    <ligand>
        <name>S-adenosyl-L-methionine</name>
        <dbReference type="ChEBI" id="CHEBI:59789"/>
    </ligand>
</feature>